<dbReference type="STRING" id="146891.A9601_14221"/>
<dbReference type="EMBL" id="CP000551">
    <property type="protein sequence ID" value="ABM70706.1"/>
    <property type="molecule type" value="Genomic_DNA"/>
</dbReference>
<accession>A2BSE5</accession>
<dbReference type="InterPro" id="IPR036291">
    <property type="entry name" value="NAD(P)-bd_dom_sf"/>
</dbReference>
<name>A2BSE5_PROMS</name>
<dbReference type="AlphaFoldDB" id="A2BSE5"/>
<dbReference type="HOGENOM" id="CLU_905736_0_0_3"/>
<organism evidence="2 3">
    <name type="scientific">Prochlorococcus marinus (strain AS9601)</name>
    <dbReference type="NCBI Taxonomy" id="146891"/>
    <lineage>
        <taxon>Bacteria</taxon>
        <taxon>Bacillati</taxon>
        <taxon>Cyanobacteriota</taxon>
        <taxon>Cyanophyceae</taxon>
        <taxon>Synechococcales</taxon>
        <taxon>Prochlorococcaceae</taxon>
        <taxon>Prochlorococcus</taxon>
    </lineage>
</organism>
<dbReference type="Gene3D" id="3.40.50.720">
    <property type="entry name" value="NAD(P)-binding Rossmann-like Domain"/>
    <property type="match status" value="1"/>
</dbReference>
<dbReference type="PANTHER" id="PTHR43245">
    <property type="entry name" value="BIFUNCTIONAL POLYMYXIN RESISTANCE PROTEIN ARNA"/>
    <property type="match status" value="1"/>
</dbReference>
<dbReference type="Pfam" id="PF01370">
    <property type="entry name" value="Epimerase"/>
    <property type="match status" value="1"/>
</dbReference>
<evidence type="ECO:0000313" key="2">
    <source>
        <dbReference type="EMBL" id="ABM70706.1"/>
    </source>
</evidence>
<dbReference type="Proteomes" id="UP000002590">
    <property type="component" value="Chromosome"/>
</dbReference>
<dbReference type="eggNOG" id="COG0451">
    <property type="taxonomic scope" value="Bacteria"/>
</dbReference>
<sequence>MQKELLVTGSSGFFGSALINRALKRGWFVKGTARHSLGILSEQFGVDINYLDLSKDTISIPKANYIVHCATANEIKSLDLFKSIDSTIKGTKKLIEYCLENRFEHFIYISTVGIYGRELNGEINENSPFQANSNYALNHYYAEKICERYASRNFKVTIIRLSNVYGIPSVSTVDRNTLVPICFVVNLLRKGVVELNSSGLQQRDFINQIEASDIVLNSLNNQKSNFDIINASSGKSYSIIEIAKIACQEYSKFSGKVGKITSMPDKNNYENNYSFSSKAYKSKDKNLEYLSINETISELFKIYNALI</sequence>
<dbReference type="InterPro" id="IPR050177">
    <property type="entry name" value="Lipid_A_modif_metabolic_enz"/>
</dbReference>
<evidence type="ECO:0000313" key="3">
    <source>
        <dbReference type="Proteomes" id="UP000002590"/>
    </source>
</evidence>
<reference evidence="2 3" key="1">
    <citation type="journal article" date="2007" name="PLoS Genet.">
        <title>Patterns and implications of gene gain and loss in the evolution of Prochlorococcus.</title>
        <authorList>
            <person name="Kettler G.C."/>
            <person name="Martiny A.C."/>
            <person name="Huang K."/>
            <person name="Zucker J."/>
            <person name="Coleman M.L."/>
            <person name="Rodrigue S."/>
            <person name="Chen F."/>
            <person name="Lapidus A."/>
            <person name="Ferriera S."/>
            <person name="Johnson J."/>
            <person name="Steglich C."/>
            <person name="Church G.M."/>
            <person name="Richardson P."/>
            <person name="Chisholm S.W."/>
        </authorList>
    </citation>
    <scope>NUCLEOTIDE SEQUENCE [LARGE SCALE GENOMIC DNA]</scope>
    <source>
        <strain evidence="2 3">AS9601</strain>
    </source>
</reference>
<dbReference type="CDD" id="cd08946">
    <property type="entry name" value="SDR_e"/>
    <property type="match status" value="1"/>
</dbReference>
<gene>
    <name evidence="2" type="ordered locus">A9601_14221</name>
</gene>
<protein>
    <recommendedName>
        <fullName evidence="1">NAD-dependent epimerase/dehydratase domain-containing protein</fullName>
    </recommendedName>
</protein>
<dbReference type="OrthoDB" id="9811743at2"/>
<dbReference type="PANTHER" id="PTHR43245:SF13">
    <property type="entry name" value="UDP-D-APIOSE_UDP-D-XYLOSE SYNTHASE 2"/>
    <property type="match status" value="1"/>
</dbReference>
<dbReference type="RefSeq" id="WP_011818843.1">
    <property type="nucleotide sequence ID" value="NC_008816.1"/>
</dbReference>
<feature type="domain" description="NAD-dependent epimerase/dehydratase" evidence="1">
    <location>
        <begin position="6"/>
        <end position="221"/>
    </location>
</feature>
<dbReference type="KEGG" id="pmb:A9601_14221"/>
<evidence type="ECO:0000259" key="1">
    <source>
        <dbReference type="Pfam" id="PF01370"/>
    </source>
</evidence>
<dbReference type="InterPro" id="IPR001509">
    <property type="entry name" value="Epimerase_deHydtase"/>
</dbReference>
<proteinExistence type="predicted"/>
<dbReference type="SUPFAM" id="SSF51735">
    <property type="entry name" value="NAD(P)-binding Rossmann-fold domains"/>
    <property type="match status" value="1"/>
</dbReference>